<proteinExistence type="predicted"/>
<dbReference type="Proteomes" id="UP001359559">
    <property type="component" value="Unassembled WGS sequence"/>
</dbReference>
<accession>A0AAN9JJ21</accession>
<gene>
    <name evidence="1" type="ORF">RJT34_10656</name>
</gene>
<comment type="caution">
    <text evidence="1">The sequence shown here is derived from an EMBL/GenBank/DDBJ whole genome shotgun (WGS) entry which is preliminary data.</text>
</comment>
<protein>
    <submittedName>
        <fullName evidence="1">Uncharacterized protein</fullName>
    </submittedName>
</protein>
<organism evidence="1 2">
    <name type="scientific">Clitoria ternatea</name>
    <name type="common">Butterfly pea</name>
    <dbReference type="NCBI Taxonomy" id="43366"/>
    <lineage>
        <taxon>Eukaryota</taxon>
        <taxon>Viridiplantae</taxon>
        <taxon>Streptophyta</taxon>
        <taxon>Embryophyta</taxon>
        <taxon>Tracheophyta</taxon>
        <taxon>Spermatophyta</taxon>
        <taxon>Magnoliopsida</taxon>
        <taxon>eudicotyledons</taxon>
        <taxon>Gunneridae</taxon>
        <taxon>Pentapetalae</taxon>
        <taxon>rosids</taxon>
        <taxon>fabids</taxon>
        <taxon>Fabales</taxon>
        <taxon>Fabaceae</taxon>
        <taxon>Papilionoideae</taxon>
        <taxon>50 kb inversion clade</taxon>
        <taxon>NPAAA clade</taxon>
        <taxon>indigoferoid/millettioid clade</taxon>
        <taxon>Phaseoleae</taxon>
        <taxon>Clitoria</taxon>
    </lineage>
</organism>
<keyword evidence="2" id="KW-1185">Reference proteome</keyword>
<evidence type="ECO:0000313" key="1">
    <source>
        <dbReference type="EMBL" id="KAK7299828.1"/>
    </source>
</evidence>
<reference evidence="1 2" key="1">
    <citation type="submission" date="2024-01" db="EMBL/GenBank/DDBJ databases">
        <title>The genomes of 5 underutilized Papilionoideae crops provide insights into root nodulation and disease resistance.</title>
        <authorList>
            <person name="Yuan L."/>
        </authorList>
    </citation>
    <scope>NUCLEOTIDE SEQUENCE [LARGE SCALE GENOMIC DNA]</scope>
    <source>
        <strain evidence="1">LY-2023</strain>
        <tissue evidence="1">Leaf</tissue>
    </source>
</reference>
<evidence type="ECO:0000313" key="2">
    <source>
        <dbReference type="Proteomes" id="UP001359559"/>
    </source>
</evidence>
<dbReference type="AlphaFoldDB" id="A0AAN9JJ21"/>
<name>A0AAN9JJ21_CLITE</name>
<sequence length="82" mass="9601">MYENVISTITLFLYKKEKKSKSNGMWRYMIHSDFDSLGLRGPKRIFLPTPFPLSYKLLSFSISLSLLRAITMTKPFNLAFLF</sequence>
<dbReference type="EMBL" id="JAYKXN010000003">
    <property type="protein sequence ID" value="KAK7299828.1"/>
    <property type="molecule type" value="Genomic_DNA"/>
</dbReference>